<dbReference type="InterPro" id="IPR013935">
    <property type="entry name" value="Trs120_TRAPPC9"/>
</dbReference>
<evidence type="ECO:0000313" key="2">
    <source>
        <dbReference type="EMBL" id="KAG9471685.1"/>
    </source>
</evidence>
<organism evidence="2 3">
    <name type="scientific">Eleutherodactylus coqui</name>
    <name type="common">Puerto Rican coqui</name>
    <dbReference type="NCBI Taxonomy" id="57060"/>
    <lineage>
        <taxon>Eukaryota</taxon>
        <taxon>Metazoa</taxon>
        <taxon>Chordata</taxon>
        <taxon>Craniata</taxon>
        <taxon>Vertebrata</taxon>
        <taxon>Euteleostomi</taxon>
        <taxon>Amphibia</taxon>
        <taxon>Batrachia</taxon>
        <taxon>Anura</taxon>
        <taxon>Neobatrachia</taxon>
        <taxon>Hyloidea</taxon>
        <taxon>Eleutherodactylidae</taxon>
        <taxon>Eleutherodactylinae</taxon>
        <taxon>Eleutherodactylus</taxon>
        <taxon>Eleutherodactylus</taxon>
    </lineage>
</organism>
<dbReference type="InterPro" id="IPR058568">
    <property type="entry name" value="Ig_TRAPPC9_Trs120_4th"/>
</dbReference>
<sequence>MHLEVKLTNRSSSVVGPFALSVIPYQDYQNGVHNYDLKNIVTFVGSNTFFIGSVQPTEHSVCFGSLLFLYTGDFYLDIKFQDDNSGRELPLSWFCLPSVHVRAVDTVSETHF</sequence>
<accession>A0A8J6EMF7</accession>
<evidence type="ECO:0000259" key="1">
    <source>
        <dbReference type="Pfam" id="PF26283"/>
    </source>
</evidence>
<gene>
    <name evidence="2" type="ORF">GDO78_013726</name>
</gene>
<name>A0A8J6EMF7_ELECQ</name>
<dbReference type="PANTHER" id="PTHR21512">
    <property type="entry name" value="TRAFFICKING PROTEIN PARTICLE COMPLEX SUBUNIT 9"/>
    <property type="match status" value="1"/>
</dbReference>
<dbReference type="PANTHER" id="PTHR21512:SF5">
    <property type="entry name" value="TRAFFICKING PROTEIN PARTICLE COMPLEX SUBUNIT 9"/>
    <property type="match status" value="1"/>
</dbReference>
<evidence type="ECO:0000313" key="3">
    <source>
        <dbReference type="Proteomes" id="UP000770717"/>
    </source>
</evidence>
<proteinExistence type="predicted"/>
<dbReference type="AlphaFoldDB" id="A0A8J6EMF7"/>
<feature type="domain" description="Trs120/TRAPPC9 fourth Ig-like" evidence="1">
    <location>
        <begin position="1"/>
        <end position="103"/>
    </location>
</feature>
<protein>
    <recommendedName>
        <fullName evidence="1">Trs120/TRAPPC9 fourth Ig-like domain-containing protein</fullName>
    </recommendedName>
</protein>
<dbReference type="EMBL" id="WNTK01000116">
    <property type="protein sequence ID" value="KAG9471685.1"/>
    <property type="molecule type" value="Genomic_DNA"/>
</dbReference>
<dbReference type="Pfam" id="PF26283">
    <property type="entry name" value="Ig_TRAPPC9-Trs120_4th"/>
    <property type="match status" value="1"/>
</dbReference>
<dbReference type="Proteomes" id="UP000770717">
    <property type="component" value="Unassembled WGS sequence"/>
</dbReference>
<dbReference type="GO" id="GO:0005802">
    <property type="term" value="C:trans-Golgi network"/>
    <property type="evidence" value="ECO:0007669"/>
    <property type="project" value="TreeGrafter"/>
</dbReference>
<comment type="caution">
    <text evidence="2">The sequence shown here is derived from an EMBL/GenBank/DDBJ whole genome shotgun (WGS) entry which is preliminary data.</text>
</comment>
<dbReference type="OrthoDB" id="27962at2759"/>
<reference evidence="2" key="1">
    <citation type="thesis" date="2020" institute="ProQuest LLC" country="789 East Eisenhower Parkway, Ann Arbor, MI, USA">
        <title>Comparative Genomics and Chromosome Evolution.</title>
        <authorList>
            <person name="Mudd A.B."/>
        </authorList>
    </citation>
    <scope>NUCLEOTIDE SEQUENCE</scope>
    <source>
        <strain evidence="2">HN-11 Male</strain>
        <tissue evidence="2">Kidney and liver</tissue>
    </source>
</reference>
<keyword evidence="3" id="KW-1185">Reference proteome</keyword>